<sequence length="209" mass="24956">MLDRYDVFYGVSKETKEKFLYWAYSTFFSFLVLLWVNDRKGFLFVKAATNSKEFLSLLFSVFFLGLIIYFIVVSVLIHKDIKRFKKGDKAFFIYSRVLNDSQKVKVLKNIYIRKYLYTLLLGNVENQELILSDQQWRYYHKKIGTPKTLTLKLKVLHSVEKKIKSEEPLKDKEIDFVNTILFSKEDTVLLRKLEKDVKNKRIFNKIFGL</sequence>
<evidence type="ECO:0000256" key="1">
    <source>
        <dbReference type="SAM" id="Phobius"/>
    </source>
</evidence>
<reference evidence="2" key="2">
    <citation type="submission" date="2022-12" db="EMBL/GenBank/DDBJ databases">
        <authorList>
            <person name="Dechsakulwatana C."/>
            <person name="Rungsihiranrut A."/>
            <person name="Muangchinda C."/>
            <person name="Ningthoujam R."/>
            <person name="Klankeo P."/>
            <person name="Pinyakong O."/>
        </authorList>
    </citation>
    <scope>NUCLEOTIDE SEQUENCE</scope>
    <source>
        <strain evidence="2">TL01-2</strain>
    </source>
</reference>
<keyword evidence="1" id="KW-0812">Transmembrane</keyword>
<evidence type="ECO:0000313" key="2">
    <source>
        <dbReference type="EMBL" id="MDU9693666.1"/>
    </source>
</evidence>
<dbReference type="AlphaFoldDB" id="A0AAX6ND53"/>
<dbReference type="RefSeq" id="WP_316910887.1">
    <property type="nucleotide sequence ID" value="NZ_JAPTGD010000002.1"/>
</dbReference>
<comment type="caution">
    <text evidence="2">The sequence shown here is derived from an EMBL/GenBank/DDBJ whole genome shotgun (WGS) entry which is preliminary data.</text>
</comment>
<gene>
    <name evidence="2" type="ORF">O0Q50_21045</name>
</gene>
<evidence type="ECO:0000313" key="3">
    <source>
        <dbReference type="Proteomes" id="UP001269400"/>
    </source>
</evidence>
<dbReference type="EMBL" id="JAPTGD010000002">
    <property type="protein sequence ID" value="MDU9693666.1"/>
    <property type="molecule type" value="Genomic_DNA"/>
</dbReference>
<name>A0AAX6ND53_PRIAR</name>
<keyword evidence="1" id="KW-0472">Membrane</keyword>
<reference evidence="2" key="1">
    <citation type="journal article" date="2022" name="J Environ Chem Eng">
        <title>Biodegradation of petroleum oil using a constructed nonpathogenic and heavy metal-tolerant bacterial consortium isolated from marine sponges.</title>
        <authorList>
            <person name="Dechsakulwatana C."/>
            <person name="Rungsihiranrut A."/>
            <person name="Muangchinda C."/>
            <person name="Ningthoujam R."/>
            <person name="Klankeo P."/>
            <person name="Pinyakong O."/>
        </authorList>
    </citation>
    <scope>NUCLEOTIDE SEQUENCE</scope>
    <source>
        <strain evidence="2">TL01-2</strain>
    </source>
</reference>
<feature type="transmembrane region" description="Helical" evidence="1">
    <location>
        <begin position="20"/>
        <end position="37"/>
    </location>
</feature>
<dbReference type="Proteomes" id="UP001269400">
    <property type="component" value="Unassembled WGS sequence"/>
</dbReference>
<feature type="transmembrane region" description="Helical" evidence="1">
    <location>
        <begin position="57"/>
        <end position="77"/>
    </location>
</feature>
<keyword evidence="1" id="KW-1133">Transmembrane helix</keyword>
<proteinExistence type="predicted"/>
<organism evidence="2 3">
    <name type="scientific">Priestia aryabhattai</name>
    <name type="common">Bacillus aryabhattai</name>
    <dbReference type="NCBI Taxonomy" id="412384"/>
    <lineage>
        <taxon>Bacteria</taxon>
        <taxon>Bacillati</taxon>
        <taxon>Bacillota</taxon>
        <taxon>Bacilli</taxon>
        <taxon>Bacillales</taxon>
        <taxon>Bacillaceae</taxon>
        <taxon>Priestia</taxon>
    </lineage>
</organism>
<accession>A0AAX6ND53</accession>
<protein>
    <submittedName>
        <fullName evidence="2">Uncharacterized protein</fullName>
    </submittedName>
</protein>